<accession>A0ABM1DUI9</accession>
<dbReference type="SUPFAM" id="SSF117281">
    <property type="entry name" value="Kelch motif"/>
    <property type="match status" value="1"/>
</dbReference>
<dbReference type="Gene3D" id="6.10.250.2590">
    <property type="match status" value="1"/>
</dbReference>
<sequence>MTWTKPMVSGIPPLPRSLHSAELIGSRMFVFGGWVPLVMDDVKVATHEKEWKCTNTLASLNIDTTTWEPLAMEVFEDAVPRARAGHCSVAINTRLYIWSGRDGYRKAWNNQVCCKDLWFLETEKPPASSRVQLVRASTNTLEVSWGSVPTAEAYLLQLQKFEMPPQQAMAPAGTPVPINTPKTYERTPVMAVHPPQVKSPTQLQTIRLPAAALSSISNNPAGTTILRAGGGQQLKVVGSTAQLLSGAQMRTISIAGTTATATTSMTGIAALAAAAAQTQKITMTQSSPTTSIRVVTPQGTVMTPQGLKLQTGQQVRLTTPATTILKTAAGVAGQQLGGKQIITVQKTSGGVGQPQIVTLVKTTQGMQVQQVQQQPQQQQAQVQVQQPQIQTVPKMSIVQAGQNRTIQTMQLAGVSDRERVIHYERFMREIYTTRETSTCKTTDTATTSKKEGAETNTTDSAAAQPPPGGAKAQPPAASQEVEEEQKATSPVVVVTTDCPRLQYPAASMTTSTMTACLTASHIGLTHTTDR</sequence>
<feature type="compositionally biased region" description="Low complexity" evidence="2">
    <location>
        <begin position="436"/>
        <end position="447"/>
    </location>
</feature>
<feature type="domain" description="Host cell factor Kelch-repeats" evidence="3">
    <location>
        <begin position="1"/>
        <end position="121"/>
    </location>
</feature>
<dbReference type="InterPro" id="IPR015915">
    <property type="entry name" value="Kelch-typ_b-propeller"/>
</dbReference>
<evidence type="ECO:0000256" key="2">
    <source>
        <dbReference type="SAM" id="MobiDB-lite"/>
    </source>
</evidence>
<keyword evidence="1" id="KW-0677">Repeat</keyword>
<dbReference type="InterPro" id="IPR059124">
    <property type="entry name" value="Kelch_HCF"/>
</dbReference>
<organism evidence="4 5">
    <name type="scientific">Priapulus caudatus</name>
    <name type="common">Priapulid worm</name>
    <dbReference type="NCBI Taxonomy" id="37621"/>
    <lineage>
        <taxon>Eukaryota</taxon>
        <taxon>Metazoa</taxon>
        <taxon>Ecdysozoa</taxon>
        <taxon>Scalidophora</taxon>
        <taxon>Priapulida</taxon>
        <taxon>Priapulimorpha</taxon>
        <taxon>Priapulimorphida</taxon>
        <taxon>Priapulidae</taxon>
        <taxon>Priapulus</taxon>
    </lineage>
</organism>
<reference evidence="5" key="1">
    <citation type="submission" date="2025-08" db="UniProtKB">
        <authorList>
            <consortium name="RefSeq"/>
        </authorList>
    </citation>
    <scope>IDENTIFICATION</scope>
</reference>
<dbReference type="PANTHER" id="PTHR46003:SF1">
    <property type="entry name" value="HOST CELL FACTOR"/>
    <property type="match status" value="1"/>
</dbReference>
<gene>
    <name evidence="5" type="primary">LOC106806249</name>
</gene>
<evidence type="ECO:0000256" key="1">
    <source>
        <dbReference type="ARBA" id="ARBA00022737"/>
    </source>
</evidence>
<keyword evidence="4" id="KW-1185">Reference proteome</keyword>
<dbReference type="InterPro" id="IPR043536">
    <property type="entry name" value="HCF1/2"/>
</dbReference>
<dbReference type="Proteomes" id="UP000695022">
    <property type="component" value="Unplaced"/>
</dbReference>
<dbReference type="RefSeq" id="XP_014663610.1">
    <property type="nucleotide sequence ID" value="XM_014808124.1"/>
</dbReference>
<dbReference type="GeneID" id="106806249"/>
<feature type="region of interest" description="Disordered" evidence="2">
    <location>
        <begin position="436"/>
        <end position="488"/>
    </location>
</feature>
<protein>
    <submittedName>
        <fullName evidence="5">Host cell factor 1-like</fullName>
    </submittedName>
</protein>
<evidence type="ECO:0000313" key="4">
    <source>
        <dbReference type="Proteomes" id="UP000695022"/>
    </source>
</evidence>
<evidence type="ECO:0000313" key="5">
    <source>
        <dbReference type="RefSeq" id="XP_014663610.1"/>
    </source>
</evidence>
<proteinExistence type="predicted"/>
<dbReference type="Pfam" id="PF13854">
    <property type="entry name" value="Kelch_HCF"/>
    <property type="match status" value="1"/>
</dbReference>
<name>A0ABM1DUI9_PRICU</name>
<dbReference type="PANTHER" id="PTHR46003">
    <property type="entry name" value="HOST CELL FACTOR"/>
    <property type="match status" value="1"/>
</dbReference>
<evidence type="ECO:0000259" key="3">
    <source>
        <dbReference type="Pfam" id="PF13854"/>
    </source>
</evidence>